<dbReference type="EMBL" id="CP133164">
    <property type="protein sequence ID" value="WMN15541.1"/>
    <property type="molecule type" value="Genomic_DNA"/>
</dbReference>
<protein>
    <submittedName>
        <fullName evidence="1">DUF3969 family protein</fullName>
    </submittedName>
</protein>
<organism evidence="1 2">
    <name type="scientific">Pseudomonas piscis</name>
    <dbReference type="NCBI Taxonomy" id="2614538"/>
    <lineage>
        <taxon>Bacteria</taxon>
        <taxon>Pseudomonadati</taxon>
        <taxon>Pseudomonadota</taxon>
        <taxon>Gammaproteobacteria</taxon>
        <taxon>Pseudomonadales</taxon>
        <taxon>Pseudomonadaceae</taxon>
        <taxon>Pseudomonas</taxon>
    </lineage>
</organism>
<reference evidence="1 2" key="1">
    <citation type="journal article" date="2023" name="Access Microbiol">
        <title>The genome of a steinernematid-associated Pseudomonas piscis bacterium encodes the biosynthesis of insect toxins.</title>
        <authorList>
            <person name="Awori R.M."/>
            <person name="Hendre P."/>
            <person name="Amugune N.O."/>
        </authorList>
    </citation>
    <scope>NUCLEOTIDE SEQUENCE [LARGE SCALE GENOMIC DNA]</scope>
    <source>
        <strain evidence="1 2">75</strain>
    </source>
</reference>
<evidence type="ECO:0000313" key="2">
    <source>
        <dbReference type="Proteomes" id="UP001237292"/>
    </source>
</evidence>
<evidence type="ECO:0000313" key="1">
    <source>
        <dbReference type="EMBL" id="WMN15541.1"/>
    </source>
</evidence>
<name>A0ABY9NAL5_9PSED</name>
<dbReference type="RefSeq" id="WP_282877648.1">
    <property type="nucleotide sequence ID" value="NZ_CP133164.1"/>
</dbReference>
<dbReference type="Proteomes" id="UP001237292">
    <property type="component" value="Chromosome"/>
</dbReference>
<gene>
    <name evidence="1" type="ORF">QL104_19465</name>
</gene>
<accession>A0ABY9NAL5</accession>
<keyword evidence="2" id="KW-1185">Reference proteome</keyword>
<dbReference type="InterPro" id="IPR025083">
    <property type="entry name" value="DUF3969"/>
</dbReference>
<dbReference type="Pfam" id="PF13108">
    <property type="entry name" value="DUF3969"/>
    <property type="match status" value="1"/>
</dbReference>
<sequence>MPRLLRILENPALQGRLERYPVKDVSLIVQALGRDEAIRLVCTLAIGSLCALRAGAIALEEAERMVFTPRTASILRAKGLPDELSELVLEGCELEDVQSLIPERLDAHVQRLIECFTAVLRADAGYVQRADERVGRECLFVIA</sequence>
<proteinExistence type="predicted"/>